<evidence type="ECO:0000313" key="1">
    <source>
        <dbReference type="EMBL" id="HIU28309.1"/>
    </source>
</evidence>
<dbReference type="Gene3D" id="3.40.91.30">
    <property type="match status" value="1"/>
</dbReference>
<organism evidence="1 2">
    <name type="scientific">Candidatus Fimisoma avicola</name>
    <dbReference type="NCBI Taxonomy" id="2840826"/>
    <lineage>
        <taxon>Bacteria</taxon>
        <taxon>Bacillati</taxon>
        <taxon>Bacillota</taxon>
        <taxon>Clostridia</taxon>
        <taxon>Eubacteriales</taxon>
        <taxon>Candidatus Fimisoma</taxon>
    </lineage>
</organism>
<dbReference type="Proteomes" id="UP000824091">
    <property type="component" value="Unassembled WGS sequence"/>
</dbReference>
<evidence type="ECO:0000313" key="2">
    <source>
        <dbReference type="Proteomes" id="UP000824091"/>
    </source>
</evidence>
<reference evidence="1" key="1">
    <citation type="submission" date="2020-10" db="EMBL/GenBank/DDBJ databases">
        <authorList>
            <person name="Gilroy R."/>
        </authorList>
    </citation>
    <scope>NUCLEOTIDE SEQUENCE</scope>
    <source>
        <strain evidence="1">11300</strain>
    </source>
</reference>
<reference evidence="1" key="2">
    <citation type="journal article" date="2021" name="PeerJ">
        <title>Extensive microbial diversity within the chicken gut microbiome revealed by metagenomics and culture.</title>
        <authorList>
            <person name="Gilroy R."/>
            <person name="Ravi A."/>
            <person name="Getino M."/>
            <person name="Pursley I."/>
            <person name="Horton D.L."/>
            <person name="Alikhan N.F."/>
            <person name="Baker D."/>
            <person name="Gharbi K."/>
            <person name="Hall N."/>
            <person name="Watson M."/>
            <person name="Adriaenssens E.M."/>
            <person name="Foster-Nyarko E."/>
            <person name="Jarju S."/>
            <person name="Secka A."/>
            <person name="Antonio M."/>
            <person name="Oren A."/>
            <person name="Chaudhuri R.R."/>
            <person name="La Ragione R."/>
            <person name="Hildebrand F."/>
            <person name="Pallen M.J."/>
        </authorList>
    </citation>
    <scope>NUCLEOTIDE SEQUENCE</scope>
    <source>
        <strain evidence="1">11300</strain>
    </source>
</reference>
<name>A0A9D1I505_9FIRM</name>
<proteinExistence type="predicted"/>
<dbReference type="AlphaFoldDB" id="A0A9D1I505"/>
<accession>A0A9D1I505</accession>
<protein>
    <submittedName>
        <fullName evidence="1">Uncharacterized protein</fullName>
    </submittedName>
</protein>
<sequence>MPQHKRHTTSRGLKVRSKSELLIAEKLSEHGIPFRYEQILEIGGIEYAPDFTILRPDGQQIYWEHCGLTSDTRYMSHHWQKMQAYSEAGILPWKNLIVTYDDEDGILDMAAVESEIKNKVMK</sequence>
<comment type="caution">
    <text evidence="1">The sequence shown here is derived from an EMBL/GenBank/DDBJ whole genome shotgun (WGS) entry which is preliminary data.</text>
</comment>
<dbReference type="EMBL" id="DVMO01000120">
    <property type="protein sequence ID" value="HIU28309.1"/>
    <property type="molecule type" value="Genomic_DNA"/>
</dbReference>
<gene>
    <name evidence="1" type="ORF">IAD16_08020</name>
</gene>